<dbReference type="AlphaFoldDB" id="A0A1S1V7G7"/>
<dbReference type="SUPFAM" id="SSF46565">
    <property type="entry name" value="Chaperone J-domain"/>
    <property type="match status" value="1"/>
</dbReference>
<sequence>MRDPYEVLGVQRGSSIEEIKLAYKRLVKKYHPDQYANNPLSDLAQEKLKEVNQAYDQLAGKTAASGSGNYSKSQSSSYNSQSGVGYGEIRSMIERGNISGAESMLSRISTRGAEWNYLMGVVYLKKGWYDQAYQHINLASQMEPGNMEYRNAMYNFNYRNQGYRSYGNQGGYRQSSGSCCDMCTCLICTDCCCECCGGDFISCC</sequence>
<organism evidence="5 6">
    <name type="scientific">Andreesenia angusta</name>
    <dbReference type="NCBI Taxonomy" id="39480"/>
    <lineage>
        <taxon>Bacteria</taxon>
        <taxon>Bacillati</taxon>
        <taxon>Bacillota</taxon>
        <taxon>Tissierellia</taxon>
        <taxon>Tissierellales</taxon>
        <taxon>Gottschalkiaceae</taxon>
        <taxon>Andreesenia</taxon>
    </lineage>
</organism>
<accession>A0A1S1V7G7</accession>
<feature type="domain" description="J" evidence="4">
    <location>
        <begin position="3"/>
        <end position="74"/>
    </location>
</feature>
<dbReference type="PROSITE" id="PS50076">
    <property type="entry name" value="DNAJ_2"/>
    <property type="match status" value="1"/>
</dbReference>
<evidence type="ECO:0000313" key="6">
    <source>
        <dbReference type="Proteomes" id="UP000180254"/>
    </source>
</evidence>
<keyword evidence="6" id="KW-1185">Reference proteome</keyword>
<dbReference type="GO" id="GO:0006260">
    <property type="term" value="P:DNA replication"/>
    <property type="evidence" value="ECO:0007669"/>
    <property type="project" value="UniProtKB-KW"/>
</dbReference>
<reference evidence="5 6" key="1">
    <citation type="submission" date="2016-09" db="EMBL/GenBank/DDBJ databases">
        <title>Genome sequence of Eubacterium angustum.</title>
        <authorList>
            <person name="Poehlein A."/>
            <person name="Daniel R."/>
        </authorList>
    </citation>
    <scope>NUCLEOTIDE SEQUENCE [LARGE SCALE GENOMIC DNA]</scope>
    <source>
        <strain evidence="5 6">DSM 1989</strain>
    </source>
</reference>
<gene>
    <name evidence="5" type="primary">dnaJ_2</name>
    <name evidence="5" type="ORF">EUAN_14110</name>
</gene>
<proteinExistence type="predicted"/>
<evidence type="ECO:0000256" key="1">
    <source>
        <dbReference type="ARBA" id="ARBA00022705"/>
    </source>
</evidence>
<feature type="compositionally biased region" description="Low complexity" evidence="3">
    <location>
        <begin position="65"/>
        <end position="82"/>
    </location>
</feature>
<dbReference type="SMART" id="SM00271">
    <property type="entry name" value="DnaJ"/>
    <property type="match status" value="1"/>
</dbReference>
<dbReference type="InterPro" id="IPR011990">
    <property type="entry name" value="TPR-like_helical_dom_sf"/>
</dbReference>
<evidence type="ECO:0000259" key="4">
    <source>
        <dbReference type="PROSITE" id="PS50076"/>
    </source>
</evidence>
<evidence type="ECO:0000256" key="2">
    <source>
        <dbReference type="PROSITE-ProRule" id="PRU00339"/>
    </source>
</evidence>
<dbReference type="PANTHER" id="PTHR24074">
    <property type="entry name" value="CO-CHAPERONE PROTEIN DJLA"/>
    <property type="match status" value="1"/>
</dbReference>
<comment type="caution">
    <text evidence="5">The sequence shown here is derived from an EMBL/GenBank/DDBJ whole genome shotgun (WGS) entry which is preliminary data.</text>
</comment>
<keyword evidence="1" id="KW-0235">DNA replication</keyword>
<feature type="repeat" description="TPR" evidence="2">
    <location>
        <begin position="113"/>
        <end position="146"/>
    </location>
</feature>
<dbReference type="Pfam" id="PF00226">
    <property type="entry name" value="DnaJ"/>
    <property type="match status" value="1"/>
</dbReference>
<dbReference type="CDD" id="cd06257">
    <property type="entry name" value="DnaJ"/>
    <property type="match status" value="1"/>
</dbReference>
<dbReference type="SUPFAM" id="SSF48452">
    <property type="entry name" value="TPR-like"/>
    <property type="match status" value="1"/>
</dbReference>
<evidence type="ECO:0000313" key="5">
    <source>
        <dbReference type="EMBL" id="OHW62340.1"/>
    </source>
</evidence>
<dbReference type="OrthoDB" id="9779889at2"/>
<dbReference type="InterPro" id="IPR036869">
    <property type="entry name" value="J_dom_sf"/>
</dbReference>
<dbReference type="Gene3D" id="1.10.287.110">
    <property type="entry name" value="DnaJ domain"/>
    <property type="match status" value="1"/>
</dbReference>
<dbReference type="InterPro" id="IPR019734">
    <property type="entry name" value="TPR_rpt"/>
</dbReference>
<dbReference type="RefSeq" id="WP_071063051.1">
    <property type="nucleotide sequence ID" value="NZ_MKIE01000004.1"/>
</dbReference>
<dbReference type="InterPro" id="IPR050817">
    <property type="entry name" value="DjlA_DnaK_co-chaperone"/>
</dbReference>
<dbReference type="PRINTS" id="PR00625">
    <property type="entry name" value="JDOMAIN"/>
</dbReference>
<evidence type="ECO:0000256" key="3">
    <source>
        <dbReference type="SAM" id="MobiDB-lite"/>
    </source>
</evidence>
<dbReference type="STRING" id="39480.EUAN_14110"/>
<keyword evidence="2" id="KW-0802">TPR repeat</keyword>
<protein>
    <submittedName>
        <fullName evidence="5">Chaperone protein DnaJ</fullName>
    </submittedName>
</protein>
<dbReference type="PROSITE" id="PS50005">
    <property type="entry name" value="TPR"/>
    <property type="match status" value="1"/>
</dbReference>
<name>A0A1S1V7G7_9FIRM</name>
<dbReference type="Proteomes" id="UP000180254">
    <property type="component" value="Unassembled WGS sequence"/>
</dbReference>
<dbReference type="InterPro" id="IPR001623">
    <property type="entry name" value="DnaJ_domain"/>
</dbReference>
<feature type="region of interest" description="Disordered" evidence="3">
    <location>
        <begin position="63"/>
        <end position="82"/>
    </location>
</feature>
<dbReference type="EMBL" id="MKIE01000004">
    <property type="protein sequence ID" value="OHW62340.1"/>
    <property type="molecule type" value="Genomic_DNA"/>
</dbReference>